<dbReference type="InterPro" id="IPR025658">
    <property type="entry name" value="Cyclophilin_TM1367"/>
</dbReference>
<dbReference type="Gene3D" id="2.40.100.20">
    <property type="match status" value="1"/>
</dbReference>
<dbReference type="Pfam" id="PF04126">
    <property type="entry name" value="Cyclophil_like"/>
    <property type="match status" value="1"/>
</dbReference>
<sequence length="130" mass="14406">MKKKILVSIPELENITIELNDTFSPNTCKSILDSLPFSVNAHVWGEEIYTDESPISQSEENAKSLVDLNDVAYWPSGKAICLFFGPTPIGKKGEIKPYSPVNIVGKITDPDKSILENFTDGTKISFRKNS</sequence>
<name>A0A7K4NP45_9ARCH</name>
<comment type="caution">
    <text evidence="2">The sequence shown here is derived from an EMBL/GenBank/DDBJ whole genome shotgun (WGS) entry which is preliminary data.</text>
</comment>
<proteinExistence type="predicted"/>
<dbReference type="Proteomes" id="UP000526196">
    <property type="component" value="Unassembled WGS sequence"/>
</dbReference>
<feature type="domain" description="Cyclophilin TM1367-like" evidence="1">
    <location>
        <begin position="4"/>
        <end position="126"/>
    </location>
</feature>
<gene>
    <name evidence="2" type="ORF">HX833_01265</name>
</gene>
<dbReference type="EMBL" id="JACASX010000001">
    <property type="protein sequence ID" value="NWK04717.1"/>
    <property type="molecule type" value="Genomic_DNA"/>
</dbReference>
<evidence type="ECO:0000259" key="1">
    <source>
        <dbReference type="Pfam" id="PF04126"/>
    </source>
</evidence>
<protein>
    <recommendedName>
        <fullName evidence="1">Cyclophilin TM1367-like domain-containing protein</fullName>
    </recommendedName>
</protein>
<dbReference type="AlphaFoldDB" id="A0A7K4NP45"/>
<dbReference type="SUPFAM" id="SSF50891">
    <property type="entry name" value="Cyclophilin-like"/>
    <property type="match status" value="1"/>
</dbReference>
<accession>A0A7K4NP45</accession>
<organism evidence="2 3">
    <name type="scientific">Marine Group I thaumarchaeote</name>
    <dbReference type="NCBI Taxonomy" id="2511932"/>
    <lineage>
        <taxon>Archaea</taxon>
        <taxon>Nitrososphaerota</taxon>
        <taxon>Marine Group I</taxon>
    </lineage>
</organism>
<evidence type="ECO:0000313" key="2">
    <source>
        <dbReference type="EMBL" id="NWK04717.1"/>
    </source>
</evidence>
<reference evidence="2 3" key="1">
    <citation type="journal article" date="2019" name="Environ. Microbiol.">
        <title>Genomics insights into ecotype formation of ammonia-oxidizing archaea in the deep ocean.</title>
        <authorList>
            <person name="Wang Y."/>
            <person name="Huang J.M."/>
            <person name="Cui G.J."/>
            <person name="Nunoura T."/>
            <person name="Takaki Y."/>
            <person name="Li W.L."/>
            <person name="Li J."/>
            <person name="Gao Z.M."/>
            <person name="Takai K."/>
            <person name="Zhang A.Q."/>
            <person name="Stepanauskas R."/>
        </authorList>
    </citation>
    <scope>NUCLEOTIDE SEQUENCE [LARGE SCALE GENOMIC DNA]</scope>
    <source>
        <strain evidence="2 3">F20</strain>
    </source>
</reference>
<evidence type="ECO:0000313" key="3">
    <source>
        <dbReference type="Proteomes" id="UP000526196"/>
    </source>
</evidence>
<dbReference type="InterPro" id="IPR029000">
    <property type="entry name" value="Cyclophilin-like_dom_sf"/>
</dbReference>